<evidence type="ECO:0000313" key="8">
    <source>
        <dbReference type="Proteomes" id="UP000061227"/>
    </source>
</evidence>
<feature type="binding site" evidence="3 5">
    <location>
        <position position="11"/>
    </location>
    <ligand>
        <name>substrate</name>
    </ligand>
</feature>
<dbReference type="InterPro" id="IPR024694">
    <property type="entry name" value="PurE_prokaryotes"/>
</dbReference>
<comment type="pathway">
    <text evidence="3 4">Purine metabolism; IMP biosynthesis via de novo pathway; 5-amino-1-(5-phospho-D-ribosyl)imidazole-4-carboxylate from 5-amino-1-(5-phospho-D-ribosyl)imidazole (N5-CAIR route): step 2/2.</text>
</comment>
<organism evidence="7 8">
    <name type="scientific">Fructobacillus pseudoficulneus</name>
    <dbReference type="NCBI Taxonomy" id="220714"/>
    <lineage>
        <taxon>Bacteria</taxon>
        <taxon>Bacillati</taxon>
        <taxon>Bacillota</taxon>
        <taxon>Bacilli</taxon>
        <taxon>Lactobacillales</taxon>
        <taxon>Lactobacillaceae</taxon>
        <taxon>Fructobacillus</taxon>
    </lineage>
</organism>
<dbReference type="UniPathway" id="UPA00074">
    <property type="reaction ID" value="UER00943"/>
</dbReference>
<dbReference type="InterPro" id="IPR033747">
    <property type="entry name" value="PurE_ClassI"/>
</dbReference>
<dbReference type="RefSeq" id="WP_059378825.1">
    <property type="nucleotide sequence ID" value="NZ_DF968067.1"/>
</dbReference>
<proteinExistence type="inferred from homology"/>
<accession>A0A3F3GX46</accession>
<dbReference type="GO" id="GO:0034023">
    <property type="term" value="F:5-(carboxyamino)imidazole ribonucleotide mutase activity"/>
    <property type="evidence" value="ECO:0007669"/>
    <property type="project" value="UniProtKB-UniRule"/>
</dbReference>
<dbReference type="Gene3D" id="3.40.50.1970">
    <property type="match status" value="1"/>
</dbReference>
<dbReference type="HAMAP" id="MF_01929">
    <property type="entry name" value="PurE_classI"/>
    <property type="match status" value="1"/>
</dbReference>
<comment type="similarity">
    <text evidence="3">Belongs to the AIR carboxylase family. Class I subfamily.</text>
</comment>
<evidence type="ECO:0000259" key="6">
    <source>
        <dbReference type="SMART" id="SM01001"/>
    </source>
</evidence>
<dbReference type="InterPro" id="IPR000031">
    <property type="entry name" value="PurE_dom"/>
</dbReference>
<dbReference type="PANTHER" id="PTHR23046">
    <property type="entry name" value="PHOSPHORIBOSYLAMINOIMIDAZOLE CARBOXYLASE CATALYTIC SUBUNIT"/>
    <property type="match status" value="1"/>
</dbReference>
<evidence type="ECO:0000256" key="2">
    <source>
        <dbReference type="ARBA" id="ARBA00023235"/>
    </source>
</evidence>
<feature type="domain" description="PurE" evidence="6">
    <location>
        <begin position="3"/>
        <end position="154"/>
    </location>
</feature>
<keyword evidence="1 3" id="KW-0658">Purine biosynthesis</keyword>
<dbReference type="SMART" id="SM01001">
    <property type="entry name" value="AIRC"/>
    <property type="match status" value="1"/>
</dbReference>
<feature type="binding site" evidence="3 5">
    <location>
        <position position="41"/>
    </location>
    <ligand>
        <name>substrate</name>
    </ligand>
</feature>
<evidence type="ECO:0000313" key="7">
    <source>
        <dbReference type="EMBL" id="GAP03274.1"/>
    </source>
</evidence>
<dbReference type="STRING" id="220714.SAMN05660469_1034"/>
<dbReference type="NCBIfam" id="TIGR01162">
    <property type="entry name" value="purE"/>
    <property type="match status" value="1"/>
</dbReference>
<dbReference type="AlphaFoldDB" id="A0A3F3GX46"/>
<dbReference type="SUPFAM" id="SSF52255">
    <property type="entry name" value="N5-CAIR mutase (phosphoribosylaminoimidazole carboxylase, PurE)"/>
    <property type="match status" value="1"/>
</dbReference>
<gene>
    <name evidence="3" type="primary">purE</name>
    <name evidence="7" type="ORF">FPFC_050910</name>
</gene>
<dbReference type="EC" id="5.4.99.18" evidence="3 4"/>
<dbReference type="PANTHER" id="PTHR23046:SF2">
    <property type="entry name" value="PHOSPHORIBOSYLAMINOIMIDAZOLE CARBOXYLASE"/>
    <property type="match status" value="1"/>
</dbReference>
<feature type="binding site" evidence="3 5">
    <location>
        <position position="14"/>
    </location>
    <ligand>
        <name>substrate</name>
    </ligand>
</feature>
<dbReference type="PIRSF" id="PIRSF001338">
    <property type="entry name" value="AIR_carboxylase"/>
    <property type="match status" value="1"/>
</dbReference>
<sequence length="162" mass="16630">MTARVAVVMGSTSDWPTMKLAFDLLEELGIQAEKHVISAHRMPVQLQEFGQNARENGLEIIIAGAGGAAHLPGMLAASTTIPVIGVPVKSSNLNGLDSLLSIVQMPGGVPVGTMAIGNSGAKNAALYAASILSLHDAAVAANLADFRAAQTASSIESEEDLK</sequence>
<evidence type="ECO:0000256" key="5">
    <source>
        <dbReference type="PIRSR" id="PIRSR001338-1"/>
    </source>
</evidence>
<protein>
    <recommendedName>
        <fullName evidence="3 4">N5-carboxyaminoimidazole ribonucleotide mutase</fullName>
        <shortName evidence="3 4">N5-CAIR mutase</shortName>
        <ecNumber evidence="3 4">5.4.99.18</ecNumber>
    </recommendedName>
    <alternativeName>
        <fullName evidence="3">5-(carboxyamino)imidazole ribonucleotide mutase</fullName>
    </alternativeName>
</protein>
<dbReference type="Pfam" id="PF00731">
    <property type="entry name" value="AIRC"/>
    <property type="match status" value="1"/>
</dbReference>
<keyword evidence="8" id="KW-1185">Reference proteome</keyword>
<comment type="function">
    <text evidence="3 4">Catalyzes the conversion of N5-carboxyaminoimidazole ribonucleotide (N5-CAIR) to 4-carboxy-5-aminoimidazole ribonucleotide (CAIR).</text>
</comment>
<evidence type="ECO:0000256" key="3">
    <source>
        <dbReference type="HAMAP-Rule" id="MF_01929"/>
    </source>
</evidence>
<reference evidence="7 8" key="1">
    <citation type="journal article" date="2015" name="BMC Genomics">
        <title>Comparative genomics of Fructobacillus spp. and Leuconostoc spp. reveals niche-specific evolution of Fructobacillus spp.</title>
        <authorList>
            <person name="Endo A."/>
            <person name="Tanizawa Y."/>
            <person name="Tanaka N."/>
            <person name="Maeno S."/>
            <person name="Kumar H."/>
            <person name="Shiwa Y."/>
            <person name="Okada S."/>
            <person name="Yoshikawa H."/>
            <person name="Dicks L."/>
            <person name="Nakagawa J."/>
            <person name="Arita M."/>
        </authorList>
    </citation>
    <scope>NUCLEOTIDE SEQUENCE [LARGE SCALE GENOMIC DNA]</scope>
    <source>
        <strain evidence="7 8">DSM 15468</strain>
    </source>
</reference>
<dbReference type="GO" id="GO:0006189">
    <property type="term" value="P:'de novo' IMP biosynthetic process"/>
    <property type="evidence" value="ECO:0007669"/>
    <property type="project" value="UniProtKB-UniRule"/>
</dbReference>
<dbReference type="Proteomes" id="UP000061227">
    <property type="component" value="Unassembled WGS sequence"/>
</dbReference>
<comment type="catalytic activity">
    <reaction evidence="3 4">
        <text>5-carboxyamino-1-(5-phospho-D-ribosyl)imidazole + H(+) = 5-amino-1-(5-phospho-D-ribosyl)imidazole-4-carboxylate</text>
        <dbReference type="Rhea" id="RHEA:13193"/>
        <dbReference type="ChEBI" id="CHEBI:15378"/>
        <dbReference type="ChEBI" id="CHEBI:58730"/>
        <dbReference type="ChEBI" id="CHEBI:77657"/>
        <dbReference type="EC" id="5.4.99.18"/>
    </reaction>
</comment>
<evidence type="ECO:0000256" key="4">
    <source>
        <dbReference type="PIRNR" id="PIRNR001338"/>
    </source>
</evidence>
<keyword evidence="2 3" id="KW-0413">Isomerase</keyword>
<dbReference type="OrthoDB" id="9791908at2"/>
<name>A0A3F3GX46_9LACO</name>
<dbReference type="EMBL" id="DF968067">
    <property type="protein sequence ID" value="GAP03274.1"/>
    <property type="molecule type" value="Genomic_DNA"/>
</dbReference>
<evidence type="ECO:0000256" key="1">
    <source>
        <dbReference type="ARBA" id="ARBA00022755"/>
    </source>
</evidence>